<dbReference type="Gene3D" id="1.10.287.110">
    <property type="entry name" value="DnaJ domain"/>
    <property type="match status" value="1"/>
</dbReference>
<name>A0A8J6B136_9EUKA</name>
<reference evidence="1" key="1">
    <citation type="submission" date="2021-05" db="EMBL/GenBank/DDBJ databases">
        <title>A free-living protist that lacks canonical eukaryotic 1 DNA replication and segregation systems.</title>
        <authorList>
            <person name="Salas-Leiva D.E."/>
            <person name="Tromer E.C."/>
            <person name="Curtis B.A."/>
            <person name="Jerlstrom-Hultqvist J."/>
            <person name="Kolisko M."/>
            <person name="Yi Z."/>
            <person name="Salas-Leiva J.S."/>
            <person name="Gallot-Lavallee L."/>
            <person name="Kops G.J.P.L."/>
            <person name="Archibald J.M."/>
            <person name="Simpson A.G.B."/>
            <person name="Roger A.J."/>
        </authorList>
    </citation>
    <scope>NUCLEOTIDE SEQUENCE</scope>
    <source>
        <strain evidence="1">BICM</strain>
    </source>
</reference>
<dbReference type="Proteomes" id="UP000717585">
    <property type="component" value="Unassembled WGS sequence"/>
</dbReference>
<evidence type="ECO:0000313" key="2">
    <source>
        <dbReference type="Proteomes" id="UP000717585"/>
    </source>
</evidence>
<organism evidence="1 2">
    <name type="scientific">Carpediemonas membranifera</name>
    <dbReference type="NCBI Taxonomy" id="201153"/>
    <lineage>
        <taxon>Eukaryota</taxon>
        <taxon>Metamonada</taxon>
        <taxon>Carpediemonas-like organisms</taxon>
        <taxon>Carpediemonas</taxon>
    </lineage>
</organism>
<dbReference type="InterPro" id="IPR036869">
    <property type="entry name" value="J_dom_sf"/>
</dbReference>
<dbReference type="EMBL" id="JAHDYR010000062">
    <property type="protein sequence ID" value="KAG9390767.1"/>
    <property type="molecule type" value="Genomic_DNA"/>
</dbReference>
<sequence>MNLVNSVIAASSQSLKDATQSLKHNLVHLKAQTLGVSQAYYAQVKGIPEKLHISSRPMAFPTALKVLALDPDTEYTKDEIRAAFNKHRELNDPANGGSHYLLAKIDTAFNAAMAGL</sequence>
<accession>A0A8J6B136</accession>
<dbReference type="SUPFAM" id="SSF46565">
    <property type="entry name" value="Chaperone J-domain"/>
    <property type="match status" value="1"/>
</dbReference>
<keyword evidence="2" id="KW-1185">Reference proteome</keyword>
<protein>
    <submittedName>
        <fullName evidence="1">Uncharacterized protein</fullName>
    </submittedName>
</protein>
<proteinExistence type="predicted"/>
<evidence type="ECO:0000313" key="1">
    <source>
        <dbReference type="EMBL" id="KAG9390767.1"/>
    </source>
</evidence>
<dbReference type="AlphaFoldDB" id="A0A8J6B136"/>
<comment type="caution">
    <text evidence="1">The sequence shown here is derived from an EMBL/GenBank/DDBJ whole genome shotgun (WGS) entry which is preliminary data.</text>
</comment>
<gene>
    <name evidence="1" type="ORF">J8273_7020</name>
</gene>